<keyword evidence="1" id="KW-0812">Transmembrane</keyword>
<dbReference type="Proteomes" id="UP000294576">
    <property type="component" value="Unassembled WGS sequence"/>
</dbReference>
<feature type="transmembrane region" description="Helical" evidence="1">
    <location>
        <begin position="6"/>
        <end position="28"/>
    </location>
</feature>
<keyword evidence="1" id="KW-0472">Membrane</keyword>
<comment type="caution">
    <text evidence="2">The sequence shown here is derived from an EMBL/GenBank/DDBJ whole genome shotgun (WGS) entry which is preliminary data.</text>
</comment>
<name>A0A4R3QB98_RHISU</name>
<sequence length="29" mass="3198">MKKATLLNATGVSMLLWLLILLGVICLLR</sequence>
<accession>A0A4R3QB98</accession>
<keyword evidence="1" id="KW-1133">Transmembrane helix</keyword>
<evidence type="ECO:0000313" key="2">
    <source>
        <dbReference type="EMBL" id="TCU15316.1"/>
    </source>
</evidence>
<gene>
    <name evidence="2" type="ORF">EV132_107216</name>
</gene>
<dbReference type="EMBL" id="SMBH01000007">
    <property type="protein sequence ID" value="TCU15316.1"/>
    <property type="molecule type" value="Genomic_DNA"/>
</dbReference>
<evidence type="ECO:0000313" key="3">
    <source>
        <dbReference type="Proteomes" id="UP000294576"/>
    </source>
</evidence>
<dbReference type="AlphaFoldDB" id="A0A4R3QB98"/>
<organism evidence="2 3">
    <name type="scientific">Rhizobium sullae</name>
    <name type="common">Rhizobium hedysari</name>
    <dbReference type="NCBI Taxonomy" id="50338"/>
    <lineage>
        <taxon>Bacteria</taxon>
        <taxon>Pseudomonadati</taxon>
        <taxon>Pseudomonadota</taxon>
        <taxon>Alphaproteobacteria</taxon>
        <taxon>Hyphomicrobiales</taxon>
        <taxon>Rhizobiaceae</taxon>
        <taxon>Rhizobium/Agrobacterium group</taxon>
        <taxon>Rhizobium</taxon>
    </lineage>
</organism>
<protein>
    <submittedName>
        <fullName evidence="2">Uncharacterized protein</fullName>
    </submittedName>
</protein>
<reference evidence="2 3" key="1">
    <citation type="submission" date="2019-03" db="EMBL/GenBank/DDBJ databases">
        <title>Genomic Encyclopedia of Type Strains, Phase IV (KMG-V): Genome sequencing to study the core and pangenomes of soil and plant-associated prokaryotes.</title>
        <authorList>
            <person name="Whitman W."/>
        </authorList>
    </citation>
    <scope>NUCLEOTIDE SEQUENCE [LARGE SCALE GENOMIC DNA]</scope>
    <source>
        <strain evidence="2 3">Hc14</strain>
    </source>
</reference>
<proteinExistence type="predicted"/>
<evidence type="ECO:0000256" key="1">
    <source>
        <dbReference type="SAM" id="Phobius"/>
    </source>
</evidence>